<name>A0A3Q3FI60_9LABR</name>
<reference evidence="1" key="2">
    <citation type="submission" date="2025-09" db="UniProtKB">
        <authorList>
            <consortium name="Ensembl"/>
        </authorList>
    </citation>
    <scope>IDENTIFICATION</scope>
</reference>
<dbReference type="InParanoid" id="A0A3Q3FI60"/>
<dbReference type="STRING" id="56723.ENSLBEP00000018853"/>
<keyword evidence="2" id="KW-1185">Reference proteome</keyword>
<accession>A0A3Q3FI60</accession>
<dbReference type="AlphaFoldDB" id="A0A3Q3FI60"/>
<organism evidence="1 2">
    <name type="scientific">Labrus bergylta</name>
    <name type="common">ballan wrasse</name>
    <dbReference type="NCBI Taxonomy" id="56723"/>
    <lineage>
        <taxon>Eukaryota</taxon>
        <taxon>Metazoa</taxon>
        <taxon>Chordata</taxon>
        <taxon>Craniata</taxon>
        <taxon>Vertebrata</taxon>
        <taxon>Euteleostomi</taxon>
        <taxon>Actinopterygii</taxon>
        <taxon>Neopterygii</taxon>
        <taxon>Teleostei</taxon>
        <taxon>Neoteleostei</taxon>
        <taxon>Acanthomorphata</taxon>
        <taxon>Eupercaria</taxon>
        <taxon>Labriformes</taxon>
        <taxon>Labridae</taxon>
        <taxon>Labrus</taxon>
    </lineage>
</organism>
<dbReference type="Proteomes" id="UP000261660">
    <property type="component" value="Unplaced"/>
</dbReference>
<sequence>MALHRLYHLSSLLRSAVSLTLRRKSASPLSLFNKGKDLDPSRTLFLPFHDVSCMNFYLTGVLSPAGALAHRGKRLYGGGDMTKFPEIKFTGEFVLSEMMLEIFSLMYAFQ</sequence>
<proteinExistence type="predicted"/>
<evidence type="ECO:0000313" key="1">
    <source>
        <dbReference type="Ensembl" id="ENSLBEP00000018853.1"/>
    </source>
</evidence>
<protein>
    <submittedName>
        <fullName evidence="1">Uncharacterized protein</fullName>
    </submittedName>
</protein>
<dbReference type="Ensembl" id="ENSLBET00000019882.1">
    <property type="protein sequence ID" value="ENSLBEP00000018853.1"/>
    <property type="gene ID" value="ENSLBEG00000014505.1"/>
</dbReference>
<evidence type="ECO:0000313" key="2">
    <source>
        <dbReference type="Proteomes" id="UP000261660"/>
    </source>
</evidence>
<reference evidence="1" key="1">
    <citation type="submission" date="2025-08" db="UniProtKB">
        <authorList>
            <consortium name="Ensembl"/>
        </authorList>
    </citation>
    <scope>IDENTIFICATION</scope>
</reference>